<feature type="domain" description="GIY-YIG" evidence="2">
    <location>
        <begin position="1"/>
        <end position="76"/>
    </location>
</feature>
<dbReference type="InterPro" id="IPR035901">
    <property type="entry name" value="GIY-YIG_endonuc_sf"/>
</dbReference>
<gene>
    <name evidence="3" type="ORF">TRIP_D390053</name>
</gene>
<accession>A0A653AEF0</accession>
<evidence type="ECO:0000256" key="1">
    <source>
        <dbReference type="ARBA" id="ARBA00007435"/>
    </source>
</evidence>
<organism evidence="3">
    <name type="scientific">uncultured Paludibacter sp</name>
    <dbReference type="NCBI Taxonomy" id="497635"/>
    <lineage>
        <taxon>Bacteria</taxon>
        <taxon>Pseudomonadati</taxon>
        <taxon>Bacteroidota</taxon>
        <taxon>Bacteroidia</taxon>
        <taxon>Bacteroidales</taxon>
        <taxon>Paludibacteraceae</taxon>
        <taxon>Paludibacter</taxon>
        <taxon>environmental samples</taxon>
    </lineage>
</organism>
<name>A0A653AEF0_9BACT</name>
<dbReference type="Gene3D" id="3.40.1440.10">
    <property type="entry name" value="GIY-YIG endonuclease"/>
    <property type="match status" value="1"/>
</dbReference>
<evidence type="ECO:0000259" key="2">
    <source>
        <dbReference type="PROSITE" id="PS50164"/>
    </source>
</evidence>
<dbReference type="PANTHER" id="PTHR34477:SF1">
    <property type="entry name" value="UPF0213 PROTEIN YHBQ"/>
    <property type="match status" value="1"/>
</dbReference>
<dbReference type="InterPro" id="IPR050190">
    <property type="entry name" value="UPF0213_domain"/>
</dbReference>
<evidence type="ECO:0000313" key="3">
    <source>
        <dbReference type="EMBL" id="VBB46406.1"/>
    </source>
</evidence>
<dbReference type="AlphaFoldDB" id="A0A653AEF0"/>
<dbReference type="SUPFAM" id="SSF82771">
    <property type="entry name" value="GIY-YIG endonuclease"/>
    <property type="match status" value="1"/>
</dbReference>
<sequence length="80" mass="9971">MKYFVYLLYSESYNRFYKGMTANIEKRLKEQNRGQTFSTKPYKPWKLIYFEEFSNREEARKREKFLKSGQGRDFIKQFEK</sequence>
<dbReference type="PROSITE" id="PS50164">
    <property type="entry name" value="GIY_YIG"/>
    <property type="match status" value="1"/>
</dbReference>
<proteinExistence type="inferred from homology"/>
<dbReference type="EMBL" id="UPXZ01000033">
    <property type="protein sequence ID" value="VBB46406.1"/>
    <property type="molecule type" value="Genomic_DNA"/>
</dbReference>
<dbReference type="PANTHER" id="PTHR34477">
    <property type="entry name" value="UPF0213 PROTEIN YHBQ"/>
    <property type="match status" value="1"/>
</dbReference>
<dbReference type="Pfam" id="PF01541">
    <property type="entry name" value="GIY-YIG"/>
    <property type="match status" value="1"/>
</dbReference>
<protein>
    <submittedName>
        <fullName evidence="3">Excinuclease ABC C subunit domain protein</fullName>
    </submittedName>
</protein>
<dbReference type="CDD" id="cd10449">
    <property type="entry name" value="GIY-YIG_SLX1_like"/>
    <property type="match status" value="1"/>
</dbReference>
<comment type="similarity">
    <text evidence="1">Belongs to the UPF0213 family.</text>
</comment>
<dbReference type="InterPro" id="IPR000305">
    <property type="entry name" value="GIY-YIG_endonuc"/>
</dbReference>
<reference evidence="3" key="1">
    <citation type="submission" date="2018-07" db="EMBL/GenBank/DDBJ databases">
        <authorList>
            <consortium name="Genoscope - CEA"/>
            <person name="William W."/>
        </authorList>
    </citation>
    <scope>NUCLEOTIDE SEQUENCE</scope>
    <source>
        <strain evidence="3">IK1</strain>
    </source>
</reference>